<protein>
    <submittedName>
        <fullName evidence="1">Uncharacterized protein</fullName>
    </submittedName>
</protein>
<gene>
    <name evidence="1" type="ORF">B2A_10839</name>
</gene>
<proteinExistence type="predicted"/>
<dbReference type="AlphaFoldDB" id="T0Z7N3"/>
<organism evidence="1">
    <name type="scientific">mine drainage metagenome</name>
    <dbReference type="NCBI Taxonomy" id="410659"/>
    <lineage>
        <taxon>unclassified sequences</taxon>
        <taxon>metagenomes</taxon>
        <taxon>ecological metagenomes</taxon>
    </lineage>
</organism>
<dbReference type="EMBL" id="AUZZ01007804">
    <property type="protein sequence ID" value="EQD41018.1"/>
    <property type="molecule type" value="Genomic_DNA"/>
</dbReference>
<evidence type="ECO:0000313" key="1">
    <source>
        <dbReference type="EMBL" id="EQD41018.1"/>
    </source>
</evidence>
<name>T0Z7N3_9ZZZZ</name>
<feature type="non-terminal residue" evidence="1">
    <location>
        <position position="1"/>
    </location>
</feature>
<comment type="caution">
    <text evidence="1">The sequence shown here is derived from an EMBL/GenBank/DDBJ whole genome shotgun (WGS) entry which is preliminary data.</text>
</comment>
<reference evidence="1" key="2">
    <citation type="journal article" date="2014" name="ISME J.">
        <title>Microbial stratification in low pH oxic and suboxic macroscopic growths along an acid mine drainage.</title>
        <authorList>
            <person name="Mendez-Garcia C."/>
            <person name="Mesa V."/>
            <person name="Sprenger R.R."/>
            <person name="Richter M."/>
            <person name="Diez M.S."/>
            <person name="Solano J."/>
            <person name="Bargiela R."/>
            <person name="Golyshina O.V."/>
            <person name="Manteca A."/>
            <person name="Ramos J.L."/>
            <person name="Gallego J.R."/>
            <person name="Llorente I."/>
            <person name="Martins Dos Santos V.A."/>
            <person name="Jensen O.N."/>
            <person name="Pelaez A.I."/>
            <person name="Sanchez J."/>
            <person name="Ferrer M."/>
        </authorList>
    </citation>
    <scope>NUCLEOTIDE SEQUENCE</scope>
</reference>
<reference evidence="1" key="1">
    <citation type="submission" date="2013-08" db="EMBL/GenBank/DDBJ databases">
        <authorList>
            <person name="Mendez C."/>
            <person name="Richter M."/>
            <person name="Ferrer M."/>
            <person name="Sanchez J."/>
        </authorList>
    </citation>
    <scope>NUCLEOTIDE SEQUENCE</scope>
</reference>
<accession>T0Z7N3</accession>
<sequence>KRKGHGRNGAAAYVGAEKVTIPHESLHNGDVCPHCAIGKVYPMQEPGVRVRFRGVAPLQAKV</sequence>